<gene>
    <name evidence="2" type="ORF">IDJ75_01575</name>
</gene>
<evidence type="ECO:0000256" key="1">
    <source>
        <dbReference type="SAM" id="SignalP"/>
    </source>
</evidence>
<reference evidence="2 3" key="1">
    <citation type="submission" date="2020-09" db="EMBL/GenBank/DDBJ databases">
        <title>Novel species of Mucilaginibacter isolated from a glacier on the Tibetan Plateau.</title>
        <authorList>
            <person name="Liu Q."/>
            <person name="Xin Y.-H."/>
        </authorList>
    </citation>
    <scope>NUCLEOTIDE SEQUENCE [LARGE SCALE GENOMIC DNA]</scope>
    <source>
        <strain evidence="2 3">CGMCC 1.13878</strain>
    </source>
</reference>
<sequence length="125" mass="14157">MKLLKLLLLAGVLSPAFGYAQKAYEAVKYTGKVQNMAVRFILANGYLGASEVKLTDGKTHKTASFMPEYGYADDNKNLTFYRQNDATKTAYFAISGMEELFETPPVKIKGIYYIKEKAYRFVLKR</sequence>
<dbReference type="EMBL" id="JACWMW010000001">
    <property type="protein sequence ID" value="MBD1383952.1"/>
    <property type="molecule type" value="Genomic_DNA"/>
</dbReference>
<feature type="chain" id="PRO_5046855701" evidence="1">
    <location>
        <begin position="19"/>
        <end position="125"/>
    </location>
</feature>
<comment type="caution">
    <text evidence="2">The sequence shown here is derived from an EMBL/GenBank/DDBJ whole genome shotgun (WGS) entry which is preliminary data.</text>
</comment>
<accession>A0ABR7X036</accession>
<keyword evidence="3" id="KW-1185">Reference proteome</keyword>
<evidence type="ECO:0000313" key="2">
    <source>
        <dbReference type="EMBL" id="MBD1383952.1"/>
    </source>
</evidence>
<organism evidence="2 3">
    <name type="scientific">Mucilaginibacter rigui</name>
    <dbReference type="NCBI Taxonomy" id="534635"/>
    <lineage>
        <taxon>Bacteria</taxon>
        <taxon>Pseudomonadati</taxon>
        <taxon>Bacteroidota</taxon>
        <taxon>Sphingobacteriia</taxon>
        <taxon>Sphingobacteriales</taxon>
        <taxon>Sphingobacteriaceae</taxon>
        <taxon>Mucilaginibacter</taxon>
    </lineage>
</organism>
<keyword evidence="1" id="KW-0732">Signal</keyword>
<dbReference type="RefSeq" id="WP_191173861.1">
    <property type="nucleotide sequence ID" value="NZ_JACWMW010000001.1"/>
</dbReference>
<proteinExistence type="predicted"/>
<feature type="signal peptide" evidence="1">
    <location>
        <begin position="1"/>
        <end position="18"/>
    </location>
</feature>
<dbReference type="Proteomes" id="UP000618754">
    <property type="component" value="Unassembled WGS sequence"/>
</dbReference>
<evidence type="ECO:0000313" key="3">
    <source>
        <dbReference type="Proteomes" id="UP000618754"/>
    </source>
</evidence>
<protein>
    <submittedName>
        <fullName evidence="2">Uncharacterized protein</fullName>
    </submittedName>
</protein>
<name>A0ABR7X036_9SPHI</name>